<comment type="caution">
    <text evidence="2">The sequence shown here is derived from an EMBL/GenBank/DDBJ whole genome shotgun (WGS) entry which is preliminary data.</text>
</comment>
<reference evidence="2 3" key="1">
    <citation type="submission" date="2020-08" db="EMBL/GenBank/DDBJ databases">
        <title>Genomic Encyclopedia of Type Strains, Phase IV (KMG-IV): sequencing the most valuable type-strain genomes for metagenomic binning, comparative biology and taxonomic classification.</title>
        <authorList>
            <person name="Goeker M."/>
        </authorList>
    </citation>
    <scope>NUCLEOTIDE SEQUENCE [LARGE SCALE GENOMIC DNA]</scope>
    <source>
        <strain evidence="2 3">DSM 7051</strain>
    </source>
</reference>
<evidence type="ECO:0000313" key="3">
    <source>
        <dbReference type="Proteomes" id="UP000536262"/>
    </source>
</evidence>
<feature type="compositionally biased region" description="Low complexity" evidence="1">
    <location>
        <begin position="83"/>
        <end position="92"/>
    </location>
</feature>
<dbReference type="AlphaFoldDB" id="A0A7X0F5K8"/>
<gene>
    <name evidence="2" type="ORF">GGR00_001248</name>
</gene>
<accession>A0A7X0F5K8</accession>
<proteinExistence type="predicted"/>
<feature type="region of interest" description="Disordered" evidence="1">
    <location>
        <begin position="1"/>
        <end position="23"/>
    </location>
</feature>
<feature type="compositionally biased region" description="Pro residues" evidence="1">
    <location>
        <begin position="270"/>
        <end position="282"/>
    </location>
</feature>
<protein>
    <submittedName>
        <fullName evidence="2">Uncharacterized protein</fullName>
    </submittedName>
</protein>
<sequence length="332" mass="35852">MTEQTQAAPAAAETAAITADDLSLIDPRLADTVKDEAELWNEIQAEENARDNPAAKTVEDDPEPEAEAAPAAAVDENTPKPDAPAAEAPKPDIWANATPEQRAAYEQAVTERAKFEQRSRSASGRISALQRKINAAQDKPSRDIGNARDEIAGIQEDYPDIAQPLSKALEKLDGKVDRLSASEKADLESAQSELNDLVDAETNRLLAVHPDYVDVLNKNGRAFVAWVEDQPRAIREAAHQNANVIADSDAAIKVVEGFKKHLGLVKDTPAPTPDPAPQPAPQPKLDDRRQRQIQGSASPQGKVGRPTVSGIPEEGDAKAIWDAFDAQERLTR</sequence>
<feature type="compositionally biased region" description="Basic and acidic residues" evidence="1">
    <location>
        <begin position="109"/>
        <end position="119"/>
    </location>
</feature>
<feature type="region of interest" description="Disordered" evidence="1">
    <location>
        <begin position="264"/>
        <end position="319"/>
    </location>
</feature>
<feature type="compositionally biased region" description="Low complexity" evidence="1">
    <location>
        <begin position="67"/>
        <end position="76"/>
    </location>
</feature>
<feature type="compositionally biased region" description="Low complexity" evidence="1">
    <location>
        <begin position="1"/>
        <end position="19"/>
    </location>
</feature>
<dbReference type="Proteomes" id="UP000536262">
    <property type="component" value="Unassembled WGS sequence"/>
</dbReference>
<keyword evidence="3" id="KW-1185">Reference proteome</keyword>
<evidence type="ECO:0000313" key="2">
    <source>
        <dbReference type="EMBL" id="MBB6353480.1"/>
    </source>
</evidence>
<organism evidence="2 3">
    <name type="scientific">Aminobacter aganoensis</name>
    <dbReference type="NCBI Taxonomy" id="83264"/>
    <lineage>
        <taxon>Bacteria</taxon>
        <taxon>Pseudomonadati</taxon>
        <taxon>Pseudomonadota</taxon>
        <taxon>Alphaproteobacteria</taxon>
        <taxon>Hyphomicrobiales</taxon>
        <taxon>Phyllobacteriaceae</taxon>
        <taxon>Aminobacter</taxon>
    </lineage>
</organism>
<name>A0A7X0F5K8_9HYPH</name>
<dbReference type="RefSeq" id="WP_184698542.1">
    <property type="nucleotide sequence ID" value="NZ_BAABEG010000001.1"/>
</dbReference>
<feature type="region of interest" description="Disordered" evidence="1">
    <location>
        <begin position="44"/>
        <end position="145"/>
    </location>
</feature>
<dbReference type="EMBL" id="JACHOU010000002">
    <property type="protein sequence ID" value="MBB6353480.1"/>
    <property type="molecule type" value="Genomic_DNA"/>
</dbReference>
<evidence type="ECO:0000256" key="1">
    <source>
        <dbReference type="SAM" id="MobiDB-lite"/>
    </source>
</evidence>